<organism evidence="1 2">
    <name type="scientific">Dendrobium thyrsiflorum</name>
    <name type="common">Pinecone-like raceme dendrobium</name>
    <name type="synonym">Orchid</name>
    <dbReference type="NCBI Taxonomy" id="117978"/>
    <lineage>
        <taxon>Eukaryota</taxon>
        <taxon>Viridiplantae</taxon>
        <taxon>Streptophyta</taxon>
        <taxon>Embryophyta</taxon>
        <taxon>Tracheophyta</taxon>
        <taxon>Spermatophyta</taxon>
        <taxon>Magnoliopsida</taxon>
        <taxon>Liliopsida</taxon>
        <taxon>Asparagales</taxon>
        <taxon>Orchidaceae</taxon>
        <taxon>Epidendroideae</taxon>
        <taxon>Malaxideae</taxon>
        <taxon>Dendrobiinae</taxon>
        <taxon>Dendrobium</taxon>
    </lineage>
</organism>
<evidence type="ECO:0000313" key="1">
    <source>
        <dbReference type="EMBL" id="KAL0904346.1"/>
    </source>
</evidence>
<name>A0ABD0TXB6_DENTH</name>
<dbReference type="AlphaFoldDB" id="A0ABD0TXB6"/>
<reference evidence="1 2" key="1">
    <citation type="journal article" date="2024" name="Plant Biotechnol. J.">
        <title>Dendrobium thyrsiflorum genome and its molecular insights into genes involved in important horticultural traits.</title>
        <authorList>
            <person name="Chen B."/>
            <person name="Wang J.Y."/>
            <person name="Zheng P.J."/>
            <person name="Li K.L."/>
            <person name="Liang Y.M."/>
            <person name="Chen X.F."/>
            <person name="Zhang C."/>
            <person name="Zhao X."/>
            <person name="He X."/>
            <person name="Zhang G.Q."/>
            <person name="Liu Z.J."/>
            <person name="Xu Q."/>
        </authorList>
    </citation>
    <scope>NUCLEOTIDE SEQUENCE [LARGE SCALE GENOMIC DNA]</scope>
    <source>
        <strain evidence="1">GZMU011</strain>
    </source>
</reference>
<evidence type="ECO:0000313" key="2">
    <source>
        <dbReference type="Proteomes" id="UP001552299"/>
    </source>
</evidence>
<dbReference type="EMBL" id="JANQDX010000019">
    <property type="protein sequence ID" value="KAL0904346.1"/>
    <property type="molecule type" value="Genomic_DNA"/>
</dbReference>
<gene>
    <name evidence="1" type="ORF">M5K25_026439</name>
</gene>
<proteinExistence type="predicted"/>
<keyword evidence="2" id="KW-1185">Reference proteome</keyword>
<sequence>MKANGKVEVPQEAFMAVLKLEKEGLPLIISHEILSLITAAIIPCGNSPPYFTDISCAMVSIISHFVPFCKSFFSLNFIEQLQNDVQRRVMKLSLDHLMWHMKSLRDRLLDPTTMLQLKYRVTWESIPVLGTSKGPIPLEHRLSILEN</sequence>
<accession>A0ABD0TXB6</accession>
<dbReference type="Proteomes" id="UP001552299">
    <property type="component" value="Unassembled WGS sequence"/>
</dbReference>
<comment type="caution">
    <text evidence="1">The sequence shown here is derived from an EMBL/GenBank/DDBJ whole genome shotgun (WGS) entry which is preliminary data.</text>
</comment>
<protein>
    <submittedName>
        <fullName evidence="1">Uncharacterized protein</fullName>
    </submittedName>
</protein>